<proteinExistence type="predicted"/>
<reference evidence="4" key="1">
    <citation type="submission" date="2020-02" db="EMBL/GenBank/DDBJ databases">
        <authorList>
            <person name="Scholz U."/>
            <person name="Mascher M."/>
            <person name="Fiebig A."/>
        </authorList>
    </citation>
    <scope>NUCLEOTIDE SEQUENCE</scope>
</reference>
<name>A0A7I8KLI9_SPIIN</name>
<dbReference type="OrthoDB" id="653734at2759"/>
<dbReference type="PANTHER" id="PTHR33286">
    <property type="entry name" value="BIFUNCTIONAL INHIBITOR/LIPID-TRANSFER PROTEIN/SEED STORAGE 2S ALBUMIN SUPERFAMILY PROTEIN"/>
    <property type="match status" value="1"/>
</dbReference>
<evidence type="ECO:0000259" key="2">
    <source>
        <dbReference type="Pfam" id="PF14368"/>
    </source>
</evidence>
<dbReference type="Proteomes" id="UP000663760">
    <property type="component" value="Chromosome 6"/>
</dbReference>
<dbReference type="EMBL" id="LR746269">
    <property type="protein sequence ID" value="CAA7398511.1"/>
    <property type="molecule type" value="Genomic_DNA"/>
</dbReference>
<accession>A0A7I8KLI9</accession>
<dbReference type="EMBL" id="LR743593">
    <property type="protein sequence ID" value="CAA2622482.1"/>
    <property type="molecule type" value="Genomic_DNA"/>
</dbReference>
<organism evidence="4 5">
    <name type="scientific">Spirodela intermedia</name>
    <name type="common">Intermediate duckweed</name>
    <dbReference type="NCBI Taxonomy" id="51605"/>
    <lineage>
        <taxon>Eukaryota</taxon>
        <taxon>Viridiplantae</taxon>
        <taxon>Streptophyta</taxon>
        <taxon>Embryophyta</taxon>
        <taxon>Tracheophyta</taxon>
        <taxon>Spermatophyta</taxon>
        <taxon>Magnoliopsida</taxon>
        <taxon>Liliopsida</taxon>
        <taxon>Araceae</taxon>
        <taxon>Lemnoideae</taxon>
        <taxon>Spirodela</taxon>
    </lineage>
</organism>
<dbReference type="SUPFAM" id="SSF47699">
    <property type="entry name" value="Bifunctional inhibitor/lipid-transfer protein/seed storage 2S albumin"/>
    <property type="match status" value="1"/>
</dbReference>
<dbReference type="AlphaFoldDB" id="A0A7I8KLI9"/>
<dbReference type="PANTHER" id="PTHR33286:SF1">
    <property type="entry name" value="OS01G0800600 PROTEIN"/>
    <property type="match status" value="1"/>
</dbReference>
<evidence type="ECO:0000313" key="4">
    <source>
        <dbReference type="EMBL" id="CAA7398511.1"/>
    </source>
</evidence>
<gene>
    <name evidence="3" type="ORF">SI7747_06008521</name>
    <name evidence="4" type="ORF">SI8410_06009176</name>
</gene>
<sequence length="135" mass="14128">MDVSKLRVPTVVLCAAMAGLMLLLVATAETGPFEGCKGGMALVNKCQDYVKKGAAKAEPSKECCDAIKGADLPCLCKYLTPDVASLIDLKLVCNVADHCGVAMPAPGTKCGSKSFEPGRKLSGLIFLSFSLYTVH</sequence>
<feature type="signal peptide" evidence="1">
    <location>
        <begin position="1"/>
        <end position="28"/>
    </location>
</feature>
<feature type="chain" id="PRO_5045020035" description="Bifunctional inhibitor/plant lipid transfer protein/seed storage helical domain-containing protein" evidence="1">
    <location>
        <begin position="29"/>
        <end position="135"/>
    </location>
</feature>
<evidence type="ECO:0000313" key="5">
    <source>
        <dbReference type="Proteomes" id="UP000663760"/>
    </source>
</evidence>
<evidence type="ECO:0000256" key="1">
    <source>
        <dbReference type="SAM" id="SignalP"/>
    </source>
</evidence>
<evidence type="ECO:0000313" key="3">
    <source>
        <dbReference type="EMBL" id="CAA2622482.1"/>
    </source>
</evidence>
<protein>
    <recommendedName>
        <fullName evidence="2">Bifunctional inhibitor/plant lipid transfer protein/seed storage helical domain-containing protein</fullName>
    </recommendedName>
</protein>
<keyword evidence="5" id="KW-1185">Reference proteome</keyword>
<dbReference type="CDD" id="cd04660">
    <property type="entry name" value="nsLTP_like"/>
    <property type="match status" value="1"/>
</dbReference>
<feature type="domain" description="Bifunctional inhibitor/plant lipid transfer protein/seed storage helical" evidence="2">
    <location>
        <begin position="30"/>
        <end position="105"/>
    </location>
</feature>
<keyword evidence="1" id="KW-0732">Signal</keyword>
<dbReference type="Pfam" id="PF14368">
    <property type="entry name" value="LTP_2"/>
    <property type="match status" value="1"/>
</dbReference>
<dbReference type="InterPro" id="IPR044741">
    <property type="entry name" value="NsLTP-like"/>
</dbReference>
<dbReference type="InterPro" id="IPR036312">
    <property type="entry name" value="Bifun_inhib/LTP/seed_sf"/>
</dbReference>
<dbReference type="Gene3D" id="1.10.110.10">
    <property type="entry name" value="Plant lipid-transfer and hydrophobic proteins"/>
    <property type="match status" value="1"/>
</dbReference>
<dbReference type="InterPro" id="IPR016140">
    <property type="entry name" value="Bifunc_inhib/LTP/seed_store"/>
</dbReference>